<name>A0A6M0K3T3_9GAMM</name>
<dbReference type="RefSeq" id="WP_164455175.1">
    <property type="nucleotide sequence ID" value="NZ_JAAIJQ010000090.1"/>
</dbReference>
<evidence type="ECO:0000313" key="3">
    <source>
        <dbReference type="Proteomes" id="UP000483379"/>
    </source>
</evidence>
<feature type="region of interest" description="Disordered" evidence="1">
    <location>
        <begin position="112"/>
        <end position="161"/>
    </location>
</feature>
<sequence length="161" mass="17700">MARCFISFLGVNDYVRCNYLLNEARVDGVRFVQSALLKLVAADFTAEDSVLIGCTAKARATNLESLIDELADAGWAGPKPAVVDLPEATSERELWEIFQILMDRVRIGDEPISPKRSMASSAGPRVIRSASAKRRSTPCERDPANERRESALERALHAAPL</sequence>
<comment type="caution">
    <text evidence="2">The sequence shown here is derived from an EMBL/GenBank/DDBJ whole genome shotgun (WGS) entry which is preliminary data.</text>
</comment>
<evidence type="ECO:0000256" key="1">
    <source>
        <dbReference type="SAM" id="MobiDB-lite"/>
    </source>
</evidence>
<evidence type="ECO:0000313" key="2">
    <source>
        <dbReference type="EMBL" id="NEV64436.1"/>
    </source>
</evidence>
<gene>
    <name evidence="2" type="ORF">G3446_21595</name>
</gene>
<keyword evidence="3" id="KW-1185">Reference proteome</keyword>
<protein>
    <submittedName>
        <fullName evidence="2">Uncharacterized protein</fullName>
    </submittedName>
</protein>
<dbReference type="EMBL" id="JAAIJQ010000090">
    <property type="protein sequence ID" value="NEV64436.1"/>
    <property type="molecule type" value="Genomic_DNA"/>
</dbReference>
<dbReference type="AlphaFoldDB" id="A0A6M0K3T3"/>
<feature type="compositionally biased region" description="Basic and acidic residues" evidence="1">
    <location>
        <begin position="137"/>
        <end position="161"/>
    </location>
</feature>
<dbReference type="Proteomes" id="UP000483379">
    <property type="component" value="Unassembled WGS sequence"/>
</dbReference>
<organism evidence="2 3">
    <name type="scientific">Thiorhodococcus minor</name>
    <dbReference type="NCBI Taxonomy" id="57489"/>
    <lineage>
        <taxon>Bacteria</taxon>
        <taxon>Pseudomonadati</taxon>
        <taxon>Pseudomonadota</taxon>
        <taxon>Gammaproteobacteria</taxon>
        <taxon>Chromatiales</taxon>
        <taxon>Chromatiaceae</taxon>
        <taxon>Thiorhodococcus</taxon>
    </lineage>
</organism>
<reference evidence="2 3" key="1">
    <citation type="submission" date="2020-02" db="EMBL/GenBank/DDBJ databases">
        <title>Genome sequences of Thiorhodococcus mannitoliphagus and Thiorhodococcus minor, purple sulfur photosynthetic bacteria in the gammaproteobacterial family, Chromatiaceae.</title>
        <authorList>
            <person name="Aviles F.A."/>
            <person name="Meyer T.E."/>
            <person name="Kyndt J.A."/>
        </authorList>
    </citation>
    <scope>NUCLEOTIDE SEQUENCE [LARGE SCALE GENOMIC DNA]</scope>
    <source>
        <strain evidence="2 3">DSM 11518</strain>
    </source>
</reference>
<proteinExistence type="predicted"/>
<accession>A0A6M0K3T3</accession>